<evidence type="ECO:0000313" key="2">
    <source>
        <dbReference type="EMBL" id="MBS4538255.1"/>
    </source>
</evidence>
<accession>A0A942UVH0</accession>
<organism evidence="2 3">
    <name type="scientific">Anaeromonas frigoriresistens</name>
    <dbReference type="NCBI Taxonomy" id="2683708"/>
    <lineage>
        <taxon>Bacteria</taxon>
        <taxon>Bacillati</taxon>
        <taxon>Bacillota</taxon>
        <taxon>Tissierellia</taxon>
        <taxon>Tissierellales</taxon>
        <taxon>Thermohalobacteraceae</taxon>
        <taxon>Anaeromonas</taxon>
    </lineage>
</organism>
<keyword evidence="3" id="KW-1185">Reference proteome</keyword>
<keyword evidence="1" id="KW-0472">Membrane</keyword>
<dbReference type="RefSeq" id="WP_203366181.1">
    <property type="nucleotide sequence ID" value="NZ_WSFT01000029.1"/>
</dbReference>
<dbReference type="EMBL" id="WSFT01000029">
    <property type="protein sequence ID" value="MBS4538255.1"/>
    <property type="molecule type" value="Genomic_DNA"/>
</dbReference>
<protein>
    <submittedName>
        <fullName evidence="2">DUF3784 domain-containing protein</fullName>
    </submittedName>
</protein>
<comment type="caution">
    <text evidence="2">The sequence shown here is derived from an EMBL/GenBank/DDBJ whole genome shotgun (WGS) entry which is preliminary data.</text>
</comment>
<dbReference type="Pfam" id="PF12650">
    <property type="entry name" value="DUF3784"/>
    <property type="match status" value="1"/>
</dbReference>
<gene>
    <name evidence="2" type="ORF">GOQ27_07255</name>
</gene>
<proteinExistence type="predicted"/>
<feature type="transmembrane region" description="Helical" evidence="1">
    <location>
        <begin position="6"/>
        <end position="29"/>
    </location>
</feature>
<reference evidence="2" key="1">
    <citation type="submission" date="2019-12" db="EMBL/GenBank/DDBJ databases">
        <title>Clostridiaceae gen. nov. sp. nov., isolated from sediment in Xinjiang, China.</title>
        <authorList>
            <person name="Zhang R."/>
        </authorList>
    </citation>
    <scope>NUCLEOTIDE SEQUENCE</scope>
    <source>
        <strain evidence="2">D2Q-11</strain>
    </source>
</reference>
<dbReference type="AlphaFoldDB" id="A0A942UVH0"/>
<evidence type="ECO:0000313" key="3">
    <source>
        <dbReference type="Proteomes" id="UP000724672"/>
    </source>
</evidence>
<name>A0A942UVH0_9FIRM</name>
<dbReference type="InterPro" id="IPR017259">
    <property type="entry name" value="UCP037672"/>
</dbReference>
<keyword evidence="1" id="KW-1133">Transmembrane helix</keyword>
<evidence type="ECO:0000256" key="1">
    <source>
        <dbReference type="SAM" id="Phobius"/>
    </source>
</evidence>
<feature type="transmembrane region" description="Helical" evidence="1">
    <location>
        <begin position="50"/>
        <end position="69"/>
    </location>
</feature>
<dbReference type="Proteomes" id="UP000724672">
    <property type="component" value="Unassembled WGS sequence"/>
</dbReference>
<sequence length="99" mass="11353">MFLINIIFTLVGGVFIILGYLIWINKSLWLIAGYDERKVLDKDGLAKYEGLHLFIMGIFVIAISILGLIFNKSNIIWQTILILLMSIKMAVGYKNFQKK</sequence>
<keyword evidence="1" id="KW-0812">Transmembrane</keyword>